<feature type="compositionally biased region" description="Basic and acidic residues" evidence="1">
    <location>
        <begin position="104"/>
        <end position="121"/>
    </location>
</feature>
<dbReference type="EC" id="3.2.1.-" evidence="3"/>
<gene>
    <name evidence="3" type="ORF">AVDCRST_MAG45-434</name>
</gene>
<feature type="region of interest" description="Disordered" evidence="1">
    <location>
        <begin position="441"/>
        <end position="498"/>
    </location>
</feature>
<dbReference type="InterPro" id="IPR023346">
    <property type="entry name" value="Lysozyme-like_dom_sf"/>
</dbReference>
<dbReference type="InterPro" id="IPR043426">
    <property type="entry name" value="MltB-like"/>
</dbReference>
<evidence type="ECO:0000256" key="1">
    <source>
        <dbReference type="SAM" id="MobiDB-lite"/>
    </source>
</evidence>
<reference evidence="3" key="1">
    <citation type="submission" date="2020-02" db="EMBL/GenBank/DDBJ databases">
        <authorList>
            <person name="Meier V. D."/>
        </authorList>
    </citation>
    <scope>NUCLEOTIDE SEQUENCE</scope>
    <source>
        <strain evidence="3">AVDCRST_MAG45</strain>
    </source>
</reference>
<feature type="compositionally biased region" description="Basic residues" evidence="1">
    <location>
        <begin position="125"/>
        <end position="149"/>
    </location>
</feature>
<organism evidence="3">
    <name type="scientific">uncultured Solirubrobacterales bacterium</name>
    <dbReference type="NCBI Taxonomy" id="768556"/>
    <lineage>
        <taxon>Bacteria</taxon>
        <taxon>Bacillati</taxon>
        <taxon>Actinomycetota</taxon>
        <taxon>Thermoleophilia</taxon>
        <taxon>Solirubrobacterales</taxon>
        <taxon>environmental samples</taxon>
    </lineage>
</organism>
<sequence length="837" mass="87747">MRKRSIYGVLVGALLAGLVLVVGSVATAGSPCGTADIPCEPAPAGAGAAEAAPEVNVPETTTPPTGGGGGDTGGDGTGGAPQKPGKPPVKEPGKGGGKTPPAKEPGKGRGETPAKEPDKGGATKPKPKPRAKPKPKPRPAAKGRARTRPRSTGAAPKRSSAPPMRAPGGAPTPSNPGFFDGSPGGDPLTGVPNFTIRHFKIPLFLMPIYQAAGTEYGIRWEYLAGINEIETNYGRNLNVSTAGALGWMQFMPATWKAYGVDANKDGRKDPYNPADAIFAAARYLKASGGPQDMRKAIFAYNHAGWYVDSVVLRTRLIAGMSPDLVGSLTGLAEARFPVRGDAKYADDVSERQLRRKVKPGQNAAEVISDDPNRKNIRIFAKKGSPVIAVNDGVVKDIGESDKLGKYMVVEDNFGNRFTYGNLGSISAKYPVPKEDVRKQAEQAATQAASSLNSRDPKPKIPASAGRQVGAGTGGLAAAVEDNRGGAPAPAPSQGGSRFSEPVVKERLFAHPNRPNAMAAGGADQMAATGGDPLAATPNNLGGYFLNTRGFNPKDFQLMPLRKGAQVMGDTILGRLGEGDDKLDPNLSFEVRPAGKDAPAIDPKPLLDGWKLLEATAIYRASGKNVLRGGTSVGQILLMPKQLLQKRVLADDRIDIYSCGRKDIASGQVSRQVLATLAYLSEVGLEPTVTSLKCGHSFYTTSGNVSAHSSGDALDISRWNGQPVLGNQQRGGPTYQAIKRLMLLQGNMKPQQLISLFEIGGPTIRMGDHADHLHVGFERAGGNGRPGGVRAATLKGDDWFKLVDRLGDIDNPAVPRKPSKYSLPSGGGERSSGAHRGE</sequence>
<name>A0A6J4S861_9ACTN</name>
<protein>
    <submittedName>
        <fullName evidence="3">GH23 / GH103</fullName>
        <ecNumber evidence="3">3.2.1.-</ecNumber>
    </submittedName>
</protein>
<proteinExistence type="predicted"/>
<dbReference type="CDD" id="cd12797">
    <property type="entry name" value="M23_peptidase"/>
    <property type="match status" value="1"/>
</dbReference>
<dbReference type="SUPFAM" id="SSF51261">
    <property type="entry name" value="Duplicated hybrid motif"/>
    <property type="match status" value="1"/>
</dbReference>
<keyword evidence="3" id="KW-0326">Glycosidase</keyword>
<dbReference type="InterPro" id="IPR031304">
    <property type="entry name" value="SLT_2"/>
</dbReference>
<dbReference type="EMBL" id="CADCVU010000041">
    <property type="protein sequence ID" value="CAA9485689.1"/>
    <property type="molecule type" value="Genomic_DNA"/>
</dbReference>
<dbReference type="GO" id="GO:0008933">
    <property type="term" value="F:peptidoglycan lytic transglycosylase activity"/>
    <property type="evidence" value="ECO:0007669"/>
    <property type="project" value="TreeGrafter"/>
</dbReference>
<dbReference type="Pfam" id="PF13406">
    <property type="entry name" value="SLT_2"/>
    <property type="match status" value="1"/>
</dbReference>
<dbReference type="InterPro" id="IPR011055">
    <property type="entry name" value="Dup_hybrid_motif"/>
</dbReference>
<accession>A0A6J4S861</accession>
<evidence type="ECO:0000259" key="2">
    <source>
        <dbReference type="Pfam" id="PF13406"/>
    </source>
</evidence>
<dbReference type="Gene3D" id="2.70.70.10">
    <property type="entry name" value="Glucose Permease (Domain IIA)"/>
    <property type="match status" value="1"/>
</dbReference>
<feature type="compositionally biased region" description="Low complexity" evidence="1">
    <location>
        <begin position="43"/>
        <end position="64"/>
    </location>
</feature>
<dbReference type="CDD" id="cd13399">
    <property type="entry name" value="Slt35-like"/>
    <property type="match status" value="1"/>
</dbReference>
<feature type="region of interest" description="Disordered" evidence="1">
    <location>
        <begin position="43"/>
        <end position="186"/>
    </location>
</feature>
<feature type="domain" description="Transglycosylase SLT" evidence="2">
    <location>
        <begin position="237"/>
        <end position="288"/>
    </location>
</feature>
<dbReference type="GO" id="GO:0009253">
    <property type="term" value="P:peptidoglycan catabolic process"/>
    <property type="evidence" value="ECO:0007669"/>
    <property type="project" value="TreeGrafter"/>
</dbReference>
<dbReference type="GO" id="GO:0016798">
    <property type="term" value="F:hydrolase activity, acting on glycosyl bonds"/>
    <property type="evidence" value="ECO:0007669"/>
    <property type="project" value="UniProtKB-KW"/>
</dbReference>
<feature type="region of interest" description="Disordered" evidence="1">
    <location>
        <begin position="807"/>
        <end position="837"/>
    </location>
</feature>
<feature type="compositionally biased region" description="Gly residues" evidence="1">
    <location>
        <begin position="65"/>
        <end position="79"/>
    </location>
</feature>
<evidence type="ECO:0000313" key="3">
    <source>
        <dbReference type="EMBL" id="CAA9485689.1"/>
    </source>
</evidence>
<dbReference type="SUPFAM" id="SSF53955">
    <property type="entry name" value="Lysozyme-like"/>
    <property type="match status" value="1"/>
</dbReference>
<dbReference type="PANTHER" id="PTHR30163">
    <property type="entry name" value="MEMBRANE-BOUND LYTIC MUREIN TRANSGLYCOSYLASE B"/>
    <property type="match status" value="1"/>
</dbReference>
<dbReference type="PANTHER" id="PTHR30163:SF8">
    <property type="entry name" value="LYTIC MUREIN TRANSGLYCOSYLASE"/>
    <property type="match status" value="1"/>
</dbReference>
<dbReference type="Gene3D" id="1.10.530.10">
    <property type="match status" value="1"/>
</dbReference>
<feature type="compositionally biased region" description="Low complexity" evidence="1">
    <location>
        <begin position="484"/>
        <end position="496"/>
    </location>
</feature>
<dbReference type="AlphaFoldDB" id="A0A6J4S861"/>
<keyword evidence="3" id="KW-0378">Hydrolase</keyword>